<keyword evidence="1" id="KW-1133">Transmembrane helix</keyword>
<protein>
    <recommendedName>
        <fullName evidence="4">Transmembrane protein</fullName>
    </recommendedName>
</protein>
<keyword evidence="1" id="KW-0812">Transmembrane</keyword>
<evidence type="ECO:0000313" key="3">
    <source>
        <dbReference type="Proteomes" id="UP001172155"/>
    </source>
</evidence>
<gene>
    <name evidence="2" type="ORF">B0T18DRAFT_394408</name>
</gene>
<name>A0AA40BPK2_9PEZI</name>
<evidence type="ECO:0000313" key="2">
    <source>
        <dbReference type="EMBL" id="KAK0738047.1"/>
    </source>
</evidence>
<proteinExistence type="predicted"/>
<comment type="caution">
    <text evidence="2">The sequence shown here is derived from an EMBL/GenBank/DDBJ whole genome shotgun (WGS) entry which is preliminary data.</text>
</comment>
<accession>A0AA40BPK2</accession>
<feature type="transmembrane region" description="Helical" evidence="1">
    <location>
        <begin position="6"/>
        <end position="28"/>
    </location>
</feature>
<dbReference type="Proteomes" id="UP001172155">
    <property type="component" value="Unassembled WGS sequence"/>
</dbReference>
<keyword evidence="3" id="KW-1185">Reference proteome</keyword>
<sequence length="154" mass="16402">MERWQIILLALAAVLYVLIASFIAFGLFTPTPPGSPPSPYRKFVRRDFGCCLLAILASIAWPVPVVLAAAVALVDKFLCTPGYTCCGCSCAKYFPPQHRPTPAMTRSDEQNLEAGLSPAPPTTGLAEVIVVPPPVHDAMGSGRAVVVDPPPPYK</sequence>
<evidence type="ECO:0000256" key="1">
    <source>
        <dbReference type="SAM" id="Phobius"/>
    </source>
</evidence>
<reference evidence="2" key="1">
    <citation type="submission" date="2023-06" db="EMBL/GenBank/DDBJ databases">
        <title>Genome-scale phylogeny and comparative genomics of the fungal order Sordariales.</title>
        <authorList>
            <consortium name="Lawrence Berkeley National Laboratory"/>
            <person name="Hensen N."/>
            <person name="Bonometti L."/>
            <person name="Westerberg I."/>
            <person name="Brannstrom I.O."/>
            <person name="Guillou S."/>
            <person name="Cros-Aarteil S."/>
            <person name="Calhoun S."/>
            <person name="Haridas S."/>
            <person name="Kuo A."/>
            <person name="Mondo S."/>
            <person name="Pangilinan J."/>
            <person name="Riley R."/>
            <person name="LaButti K."/>
            <person name="Andreopoulos B."/>
            <person name="Lipzen A."/>
            <person name="Chen C."/>
            <person name="Yanf M."/>
            <person name="Daum C."/>
            <person name="Ng V."/>
            <person name="Clum A."/>
            <person name="Steindorff A."/>
            <person name="Ohm R."/>
            <person name="Martin F."/>
            <person name="Silar P."/>
            <person name="Natvig D."/>
            <person name="Lalanne C."/>
            <person name="Gautier V."/>
            <person name="Ament-velasquez S.L."/>
            <person name="Kruys A."/>
            <person name="Hutchinson M.I."/>
            <person name="Powell A.J."/>
            <person name="Barry K."/>
            <person name="Miller A.N."/>
            <person name="Grigoriev I.V."/>
            <person name="Debuchy R."/>
            <person name="Gladieux P."/>
            <person name="Thoren M.H."/>
            <person name="Johannesson H."/>
        </authorList>
    </citation>
    <scope>NUCLEOTIDE SEQUENCE</scope>
    <source>
        <strain evidence="2">SMH3187-1</strain>
    </source>
</reference>
<dbReference type="AlphaFoldDB" id="A0AA40BPK2"/>
<organism evidence="2 3">
    <name type="scientific">Schizothecium vesticola</name>
    <dbReference type="NCBI Taxonomy" id="314040"/>
    <lineage>
        <taxon>Eukaryota</taxon>
        <taxon>Fungi</taxon>
        <taxon>Dikarya</taxon>
        <taxon>Ascomycota</taxon>
        <taxon>Pezizomycotina</taxon>
        <taxon>Sordariomycetes</taxon>
        <taxon>Sordariomycetidae</taxon>
        <taxon>Sordariales</taxon>
        <taxon>Schizotheciaceae</taxon>
        <taxon>Schizothecium</taxon>
    </lineage>
</organism>
<dbReference type="EMBL" id="JAUKUD010000007">
    <property type="protein sequence ID" value="KAK0738047.1"/>
    <property type="molecule type" value="Genomic_DNA"/>
</dbReference>
<evidence type="ECO:0008006" key="4">
    <source>
        <dbReference type="Google" id="ProtNLM"/>
    </source>
</evidence>
<feature type="transmembrane region" description="Helical" evidence="1">
    <location>
        <begin position="48"/>
        <end position="74"/>
    </location>
</feature>
<keyword evidence="1" id="KW-0472">Membrane</keyword>